<dbReference type="OrthoDB" id="7875780at2"/>
<dbReference type="Proteomes" id="UP000241010">
    <property type="component" value="Unassembled WGS sequence"/>
</dbReference>
<dbReference type="RefSeq" id="WP_107662880.1">
    <property type="nucleotide sequence ID" value="NZ_PZKG01000015.1"/>
</dbReference>
<feature type="transmembrane region" description="Helical" evidence="1">
    <location>
        <begin position="39"/>
        <end position="61"/>
    </location>
</feature>
<dbReference type="AlphaFoldDB" id="A0A2T4JYA7"/>
<keyword evidence="1" id="KW-1133">Transmembrane helix</keyword>
<dbReference type="EMBL" id="PZKG01000015">
    <property type="protein sequence ID" value="PTE22777.1"/>
    <property type="molecule type" value="Genomic_DNA"/>
</dbReference>
<accession>A0A2T4JYA7</accession>
<keyword evidence="1" id="KW-0812">Transmembrane</keyword>
<protein>
    <submittedName>
        <fullName evidence="2">GlsB/YeaQ/YmgE family stress response membrane protein</fullName>
    </submittedName>
</protein>
<gene>
    <name evidence="2" type="ORF">C5F48_05355</name>
</gene>
<reference evidence="2 3" key="1">
    <citation type="submission" date="2018-03" db="EMBL/GenBank/DDBJ databases">
        <title>Cereibacter changlensis.</title>
        <authorList>
            <person name="Meyer T.E."/>
            <person name="Miller S."/>
            <person name="Lodha T."/>
            <person name="Gandham S."/>
            <person name="Chintalapati S."/>
            <person name="Chintalapati V.R."/>
        </authorList>
    </citation>
    <scope>NUCLEOTIDE SEQUENCE [LARGE SCALE GENOMIC DNA]</scope>
    <source>
        <strain evidence="2 3">JA139</strain>
    </source>
</reference>
<organism evidence="2 3">
    <name type="scientific">Cereibacter changlensis JA139</name>
    <dbReference type="NCBI Taxonomy" id="1188249"/>
    <lineage>
        <taxon>Bacteria</taxon>
        <taxon>Pseudomonadati</taxon>
        <taxon>Pseudomonadota</taxon>
        <taxon>Alphaproteobacteria</taxon>
        <taxon>Rhodobacterales</taxon>
        <taxon>Paracoccaceae</taxon>
        <taxon>Cereibacter</taxon>
    </lineage>
</organism>
<name>A0A2T4JYA7_9RHOB</name>
<proteinExistence type="predicted"/>
<feature type="transmembrane region" description="Helical" evidence="1">
    <location>
        <begin position="67"/>
        <end position="89"/>
    </location>
</feature>
<evidence type="ECO:0000313" key="2">
    <source>
        <dbReference type="EMBL" id="PTE22777.1"/>
    </source>
</evidence>
<evidence type="ECO:0000256" key="1">
    <source>
        <dbReference type="SAM" id="Phobius"/>
    </source>
</evidence>
<comment type="caution">
    <text evidence="2">The sequence shown here is derived from an EMBL/GenBank/DDBJ whole genome shotgun (WGS) entry which is preliminary data.</text>
</comment>
<dbReference type="GO" id="GO:0005886">
    <property type="term" value="C:plasma membrane"/>
    <property type="evidence" value="ECO:0007669"/>
    <property type="project" value="UniProtKB-SubCell"/>
</dbReference>
<evidence type="ECO:0000313" key="3">
    <source>
        <dbReference type="Proteomes" id="UP000241010"/>
    </source>
</evidence>
<keyword evidence="3" id="KW-1185">Reference proteome</keyword>
<sequence length="90" mass="9095">MEEFIQGVGIFGMVLLVLIGLVAGWLASVAAGRRNRGRYLAIGVIGALLAPLLLVALGVTVLAASGLLAVLLAAAVGAVIVLVLAKMIFD</sequence>
<keyword evidence="1" id="KW-0472">Membrane</keyword>
<feature type="transmembrane region" description="Helical" evidence="1">
    <location>
        <begin position="6"/>
        <end position="27"/>
    </location>
</feature>